<comment type="caution">
    <text evidence="1">The sequence shown here is derived from an EMBL/GenBank/DDBJ whole genome shotgun (WGS) entry which is preliminary data.</text>
</comment>
<sequence>MQPTITLNAKDAINAREALAAMMLTPRQRFWLLKDLGRWEIRNTRSRLKRQKDTRNTAFEKSKSGKDDVLTSFGTGMEPYVTNGAKDLNVTWKSKVKAQKAAVHQQGMTETVNAKQHIKRQNKKFGEPDYKAGATDAQAEALRKLGYKIKQKGYGFNRLSKKNIKKRLTVGQAGLIIRMMRTGSRKGKQSWTVETPRRELLGTRPELVRKRLLRNIEKARQR</sequence>
<gene>
    <name evidence="1" type="ORF">LRP50_05200</name>
</gene>
<evidence type="ECO:0000313" key="2">
    <source>
        <dbReference type="Proteomes" id="UP001149400"/>
    </source>
</evidence>
<protein>
    <recommendedName>
        <fullName evidence="3">Virion morphogenesis protein</fullName>
    </recommendedName>
</protein>
<dbReference type="EMBL" id="JAJUBC010000004">
    <property type="protein sequence ID" value="MDD1792524.1"/>
    <property type="molecule type" value="Genomic_DNA"/>
</dbReference>
<keyword evidence="2" id="KW-1185">Reference proteome</keyword>
<dbReference type="RefSeq" id="WP_274163423.1">
    <property type="nucleotide sequence ID" value="NZ_JAJUBC010000004.1"/>
</dbReference>
<proteinExistence type="predicted"/>
<reference evidence="1" key="1">
    <citation type="submission" date="2021-12" db="EMBL/GenBank/DDBJ databases">
        <title>Enterovibrio ZSDZ35 sp. nov. and Enterovibrio ZSDZ42 sp. nov., isolated from coastal seawater in Qingdao.</title>
        <authorList>
            <person name="Zhang P."/>
        </authorList>
    </citation>
    <scope>NUCLEOTIDE SEQUENCE</scope>
    <source>
        <strain evidence="1">ZSDZ42</strain>
    </source>
</reference>
<organism evidence="1 2">
    <name type="scientific">Enterovibrio gelatinilyticus</name>
    <dbReference type="NCBI Taxonomy" id="2899819"/>
    <lineage>
        <taxon>Bacteria</taxon>
        <taxon>Pseudomonadati</taxon>
        <taxon>Pseudomonadota</taxon>
        <taxon>Gammaproteobacteria</taxon>
        <taxon>Vibrionales</taxon>
        <taxon>Vibrionaceae</taxon>
        <taxon>Enterovibrio</taxon>
    </lineage>
</organism>
<evidence type="ECO:0008006" key="3">
    <source>
        <dbReference type="Google" id="ProtNLM"/>
    </source>
</evidence>
<evidence type="ECO:0000313" key="1">
    <source>
        <dbReference type="EMBL" id="MDD1792524.1"/>
    </source>
</evidence>
<dbReference type="Proteomes" id="UP001149400">
    <property type="component" value="Unassembled WGS sequence"/>
</dbReference>
<name>A0ABT5QXP3_9GAMM</name>
<accession>A0ABT5QXP3</accession>